<protein>
    <recommendedName>
        <fullName evidence="2">RNHCP domain-containing protein</fullName>
    </recommendedName>
</protein>
<dbReference type="AlphaFoldDB" id="A0A2M8LFH3"/>
<reference evidence="3 4" key="1">
    <citation type="submission" date="2017-09" db="EMBL/GenBank/DDBJ databases">
        <title>Depth-based differentiation of microbial function through sediment-hosted aquifers and enrichment of novel symbionts in the deep terrestrial subsurface.</title>
        <authorList>
            <person name="Probst A.J."/>
            <person name="Ladd B."/>
            <person name="Jarett J.K."/>
            <person name="Geller-Mcgrath D.E."/>
            <person name="Sieber C.M."/>
            <person name="Emerson J.B."/>
            <person name="Anantharaman K."/>
            <person name="Thomas B.C."/>
            <person name="Malmstrom R."/>
            <person name="Stieglmeier M."/>
            <person name="Klingl A."/>
            <person name="Woyke T."/>
            <person name="Ryan C.M."/>
            <person name="Banfield J.F."/>
        </authorList>
    </citation>
    <scope>NUCLEOTIDE SEQUENCE [LARGE SCALE GENOMIC DNA]</scope>
    <source>
        <strain evidence="3">CG10_big_fil_rev_8_21_14_0_10_48_11</strain>
    </source>
</reference>
<evidence type="ECO:0000259" key="2">
    <source>
        <dbReference type="Pfam" id="PF12647"/>
    </source>
</evidence>
<dbReference type="EMBL" id="PFET01000003">
    <property type="protein sequence ID" value="PJE76201.1"/>
    <property type="molecule type" value="Genomic_DNA"/>
</dbReference>
<feature type="domain" description="RNHCP" evidence="2">
    <location>
        <begin position="8"/>
        <end position="90"/>
    </location>
</feature>
<proteinExistence type="predicted"/>
<feature type="region of interest" description="Disordered" evidence="1">
    <location>
        <begin position="77"/>
        <end position="103"/>
    </location>
</feature>
<sequence length="103" mass="11663">MSFTRRIEPFTCIHCATNVKGDGYTNHCPKCLWSQHVDIDPGDRKATCRGMMEPIATEWTRDGYTVHHRCQNCGAVKRNRSSSSDDSKLLISLGKNPLPNNRQ</sequence>
<dbReference type="Proteomes" id="UP000231152">
    <property type="component" value="Unassembled WGS sequence"/>
</dbReference>
<dbReference type="InterPro" id="IPR024439">
    <property type="entry name" value="RNHCP"/>
</dbReference>
<accession>A0A2M8LFH3</accession>
<evidence type="ECO:0000313" key="3">
    <source>
        <dbReference type="EMBL" id="PJE76201.1"/>
    </source>
</evidence>
<organism evidence="3 4">
    <name type="scientific">Candidatus Uhrbacteria bacterium CG10_big_fil_rev_8_21_14_0_10_48_11</name>
    <dbReference type="NCBI Taxonomy" id="1975037"/>
    <lineage>
        <taxon>Bacteria</taxon>
        <taxon>Candidatus Uhriibacteriota</taxon>
    </lineage>
</organism>
<evidence type="ECO:0000256" key="1">
    <source>
        <dbReference type="SAM" id="MobiDB-lite"/>
    </source>
</evidence>
<gene>
    <name evidence="3" type="ORF">COV04_00735</name>
</gene>
<name>A0A2M8LFH3_9BACT</name>
<comment type="caution">
    <text evidence="3">The sequence shown here is derived from an EMBL/GenBank/DDBJ whole genome shotgun (WGS) entry which is preliminary data.</text>
</comment>
<evidence type="ECO:0000313" key="4">
    <source>
        <dbReference type="Proteomes" id="UP000231152"/>
    </source>
</evidence>
<dbReference type="Pfam" id="PF12647">
    <property type="entry name" value="RNHCP"/>
    <property type="match status" value="1"/>
</dbReference>